<dbReference type="Pfam" id="PF05922">
    <property type="entry name" value="Inhibitor_I9"/>
    <property type="match status" value="1"/>
</dbReference>
<dbReference type="GO" id="GO:0006508">
    <property type="term" value="P:proteolysis"/>
    <property type="evidence" value="ECO:0007669"/>
    <property type="project" value="UniProtKB-KW"/>
</dbReference>
<comment type="caution">
    <text evidence="6">Lacks conserved residue(s) required for the propagation of feature annotation.</text>
</comment>
<evidence type="ECO:0000256" key="6">
    <source>
        <dbReference type="PROSITE-ProRule" id="PRU01240"/>
    </source>
</evidence>
<dbReference type="PRINTS" id="PR00723">
    <property type="entry name" value="SUBTILISIN"/>
</dbReference>
<dbReference type="SUPFAM" id="SSF52743">
    <property type="entry name" value="Subtilisin-like"/>
    <property type="match status" value="1"/>
</dbReference>
<dbReference type="GO" id="GO:0004252">
    <property type="term" value="F:serine-type endopeptidase activity"/>
    <property type="evidence" value="ECO:0007669"/>
    <property type="project" value="InterPro"/>
</dbReference>
<name>A0AAN6RZT5_9PEZI</name>
<dbReference type="GO" id="GO:0005576">
    <property type="term" value="C:extracellular region"/>
    <property type="evidence" value="ECO:0007669"/>
    <property type="project" value="UniProtKB-ARBA"/>
</dbReference>
<dbReference type="AlphaFoldDB" id="A0AAN6RZT5"/>
<dbReference type="EMBL" id="MU853931">
    <property type="protein sequence ID" value="KAK3935270.1"/>
    <property type="molecule type" value="Genomic_DNA"/>
</dbReference>
<dbReference type="InterPro" id="IPR050131">
    <property type="entry name" value="Peptidase_S8_subtilisin-like"/>
</dbReference>
<evidence type="ECO:0000256" key="7">
    <source>
        <dbReference type="SAM" id="SignalP"/>
    </source>
</evidence>
<dbReference type="SUPFAM" id="SSF54897">
    <property type="entry name" value="Protease propeptides/inhibitors"/>
    <property type="match status" value="1"/>
</dbReference>
<comment type="caution">
    <text evidence="10">The sequence shown here is derived from an EMBL/GenBank/DDBJ whole genome shotgun (WGS) entry which is preliminary data.</text>
</comment>
<dbReference type="PANTHER" id="PTHR43806">
    <property type="entry name" value="PEPTIDASE S8"/>
    <property type="match status" value="1"/>
</dbReference>
<feature type="chain" id="PRO_5042900612" evidence="7">
    <location>
        <begin position="21"/>
        <end position="223"/>
    </location>
</feature>
<keyword evidence="4" id="KW-0378">Hydrolase</keyword>
<evidence type="ECO:0000256" key="3">
    <source>
        <dbReference type="ARBA" id="ARBA00022729"/>
    </source>
</evidence>
<gene>
    <name evidence="10" type="ORF">QBC46DRAFT_413203</name>
</gene>
<dbReference type="PROSITE" id="PS51892">
    <property type="entry name" value="SUBTILASE"/>
    <property type="match status" value="1"/>
</dbReference>
<evidence type="ECO:0000256" key="5">
    <source>
        <dbReference type="ARBA" id="ARBA00022825"/>
    </source>
</evidence>
<feature type="signal peptide" evidence="7">
    <location>
        <begin position="1"/>
        <end position="20"/>
    </location>
</feature>
<evidence type="ECO:0000256" key="4">
    <source>
        <dbReference type="ARBA" id="ARBA00022801"/>
    </source>
</evidence>
<feature type="domain" description="Peptidase S8/S53" evidence="8">
    <location>
        <begin position="141"/>
        <end position="206"/>
    </location>
</feature>
<reference evidence="11" key="1">
    <citation type="journal article" date="2023" name="Mol. Phylogenet. Evol.">
        <title>Genome-scale phylogeny and comparative genomics of the fungal order Sordariales.</title>
        <authorList>
            <person name="Hensen N."/>
            <person name="Bonometti L."/>
            <person name="Westerberg I."/>
            <person name="Brannstrom I.O."/>
            <person name="Guillou S."/>
            <person name="Cros-Aarteil S."/>
            <person name="Calhoun S."/>
            <person name="Haridas S."/>
            <person name="Kuo A."/>
            <person name="Mondo S."/>
            <person name="Pangilinan J."/>
            <person name="Riley R."/>
            <person name="LaButti K."/>
            <person name="Andreopoulos B."/>
            <person name="Lipzen A."/>
            <person name="Chen C."/>
            <person name="Yan M."/>
            <person name="Daum C."/>
            <person name="Ng V."/>
            <person name="Clum A."/>
            <person name="Steindorff A."/>
            <person name="Ohm R.A."/>
            <person name="Martin F."/>
            <person name="Silar P."/>
            <person name="Natvig D.O."/>
            <person name="Lalanne C."/>
            <person name="Gautier V."/>
            <person name="Ament-Velasquez S.L."/>
            <person name="Kruys A."/>
            <person name="Hutchinson M.I."/>
            <person name="Powell A.J."/>
            <person name="Barry K."/>
            <person name="Miller A.N."/>
            <person name="Grigoriev I.V."/>
            <person name="Debuchy R."/>
            <person name="Gladieux P."/>
            <person name="Hiltunen Thoren M."/>
            <person name="Johannesson H."/>
        </authorList>
    </citation>
    <scope>NUCLEOTIDE SEQUENCE [LARGE SCALE GENOMIC DNA]</scope>
    <source>
        <strain evidence="11">CBS 340.73</strain>
    </source>
</reference>
<dbReference type="Proteomes" id="UP001303473">
    <property type="component" value="Unassembled WGS sequence"/>
</dbReference>
<evidence type="ECO:0000256" key="1">
    <source>
        <dbReference type="ARBA" id="ARBA00011073"/>
    </source>
</evidence>
<sequence>MMSLWRLVLLVGVFVLPAWGRIISPVVPNQYIVMLKPDASPAVIDRHMRWVNRVHRNHVHGLETNTTGVIKRYSINKFKAYSGSFDSVITAAKIGRNLWVATVEPDKKCALGTGQYIPQKAQRAEYIFADAGMGNGTFAYSIDTGMNANHVEFEGRAQLGYNALADLNIPFVDNMGHGTHTAGTIGSRTYGVAKQATLISVKVFDNFTSVSPLSTPFAPPESC</sequence>
<evidence type="ECO:0000313" key="10">
    <source>
        <dbReference type="EMBL" id="KAK3935270.1"/>
    </source>
</evidence>
<keyword evidence="11" id="KW-1185">Reference proteome</keyword>
<comment type="similarity">
    <text evidence="1 6">Belongs to the peptidase S8 family.</text>
</comment>
<accession>A0AAN6RZT5</accession>
<keyword evidence="5" id="KW-0720">Serine protease</keyword>
<evidence type="ECO:0000259" key="9">
    <source>
        <dbReference type="Pfam" id="PF05922"/>
    </source>
</evidence>
<keyword evidence="3 7" id="KW-0732">Signal</keyword>
<evidence type="ECO:0000259" key="8">
    <source>
        <dbReference type="Pfam" id="PF00082"/>
    </source>
</evidence>
<dbReference type="PANTHER" id="PTHR43806:SF58">
    <property type="entry name" value="ALKALINE PROTEASE 1-RELATED"/>
    <property type="match status" value="1"/>
</dbReference>
<feature type="domain" description="Inhibitor I9" evidence="9">
    <location>
        <begin position="30"/>
        <end position="108"/>
    </location>
</feature>
<evidence type="ECO:0000256" key="2">
    <source>
        <dbReference type="ARBA" id="ARBA00022670"/>
    </source>
</evidence>
<keyword evidence="2" id="KW-0645">Protease</keyword>
<dbReference type="Pfam" id="PF00082">
    <property type="entry name" value="Peptidase_S8"/>
    <property type="match status" value="1"/>
</dbReference>
<dbReference type="InterPro" id="IPR015500">
    <property type="entry name" value="Peptidase_S8_subtilisin-rel"/>
</dbReference>
<dbReference type="InterPro" id="IPR036852">
    <property type="entry name" value="Peptidase_S8/S53_dom_sf"/>
</dbReference>
<evidence type="ECO:0000313" key="11">
    <source>
        <dbReference type="Proteomes" id="UP001303473"/>
    </source>
</evidence>
<dbReference type="Gene3D" id="3.40.50.200">
    <property type="entry name" value="Peptidase S8/S53 domain"/>
    <property type="match status" value="1"/>
</dbReference>
<dbReference type="InterPro" id="IPR000209">
    <property type="entry name" value="Peptidase_S8/S53_dom"/>
</dbReference>
<proteinExistence type="inferred from homology"/>
<organism evidence="10 11">
    <name type="scientific">Diplogelasinospora grovesii</name>
    <dbReference type="NCBI Taxonomy" id="303347"/>
    <lineage>
        <taxon>Eukaryota</taxon>
        <taxon>Fungi</taxon>
        <taxon>Dikarya</taxon>
        <taxon>Ascomycota</taxon>
        <taxon>Pezizomycotina</taxon>
        <taxon>Sordariomycetes</taxon>
        <taxon>Sordariomycetidae</taxon>
        <taxon>Sordariales</taxon>
        <taxon>Diplogelasinosporaceae</taxon>
        <taxon>Diplogelasinospora</taxon>
    </lineage>
</organism>
<protein>
    <submittedName>
        <fullName evidence="10">Peptidase S8/S53 domain-containing protein</fullName>
    </submittedName>
</protein>
<dbReference type="InterPro" id="IPR010259">
    <property type="entry name" value="S8pro/Inhibitor_I9"/>
</dbReference>